<feature type="transmembrane region" description="Helical" evidence="2">
    <location>
        <begin position="708"/>
        <end position="728"/>
    </location>
</feature>
<feature type="chain" id="PRO_5046145163" evidence="3">
    <location>
        <begin position="31"/>
        <end position="763"/>
    </location>
</feature>
<keyword evidence="2" id="KW-0472">Membrane</keyword>
<dbReference type="Proteomes" id="UP001642464">
    <property type="component" value="Unassembled WGS sequence"/>
</dbReference>
<protein>
    <submittedName>
        <fullName evidence="4">Uncharacterized protein</fullName>
    </submittedName>
</protein>
<feature type="region of interest" description="Disordered" evidence="1">
    <location>
        <begin position="479"/>
        <end position="500"/>
    </location>
</feature>
<keyword evidence="2" id="KW-0812">Transmembrane</keyword>
<feature type="compositionally biased region" description="Basic and acidic residues" evidence="1">
    <location>
        <begin position="482"/>
        <end position="491"/>
    </location>
</feature>
<keyword evidence="2" id="KW-1133">Transmembrane helix</keyword>
<evidence type="ECO:0000313" key="4">
    <source>
        <dbReference type="EMBL" id="CAK9086128.1"/>
    </source>
</evidence>
<comment type="caution">
    <text evidence="4">The sequence shown here is derived from an EMBL/GenBank/DDBJ whole genome shotgun (WGS) entry which is preliminary data.</text>
</comment>
<keyword evidence="5" id="KW-1185">Reference proteome</keyword>
<dbReference type="EMBL" id="CAXAMM010039396">
    <property type="protein sequence ID" value="CAK9086128.1"/>
    <property type="molecule type" value="Genomic_DNA"/>
</dbReference>
<feature type="transmembrane region" description="Helical" evidence="2">
    <location>
        <begin position="606"/>
        <end position="630"/>
    </location>
</feature>
<feature type="signal peptide" evidence="3">
    <location>
        <begin position="1"/>
        <end position="30"/>
    </location>
</feature>
<evidence type="ECO:0000256" key="3">
    <source>
        <dbReference type="SAM" id="SignalP"/>
    </source>
</evidence>
<keyword evidence="3" id="KW-0732">Signal</keyword>
<sequence>MWPLHRACRLRPRRSLRGLSLALVFAVALCASDNQRRTFIPMRALPVPGRSILPAFGALHWWSQAAAWAEEQGLPKKSLYATAEEAKAAAEKLKAAGVQANLLEEPIDIRPPVVPKDAEPSAMVRDLVKEALDAIFQGDIGSAFNIISDIIAEAQAAIEEDGIPWEQVGPFFLGVVLLANVAQFVYPLMEEAMEEDDYDRLPMPSDLPSGQRRAPRIVQEEVDLKLPPKPMSQIVAEDAAKKVAKKPDQAIETHCLLVCGDCWAEAPAVTVTVTVWTLWLRRSPQELGRRLRQECQFQLQILNEPETTRIWCNDTLNDFVALRCTPACLVDSWKFALQADACMHKCGNYNTCQCRGYRGSTLDPTCHGFTFSDGSVNPRPDLYYDCALTPPDCKHTSYGVECNTYRYCPANKCLIDAHALTMEVERRIDPEDGKARTFDELLQHYKSVRISFFLQSRQRDAVLLSVPTDPFLTSLQQSGQDFKLRPDHEPPTEPASQVNLGPVKLSEDPFLAAGFTGNATKYPNGAQQFQPEASNNAAVAELCLHMLGTILAAVLLDEYRVSGSEIISLIDRPSVSKSGASKSEFYQQKLRVWKFLLRPGVELNQLGFQGGVLAIAYLLICVVVGSSYILTVTMTHARFLQVSHCDLKHAKWLEAGTDPVAVVIEAALDMSPVQRRSICRKKGVVGDTITFDSDIQVSADEFFSPVRIGIFFLIIFGCFFALPLTDYISRLLKCRRVQQLPKDKDMLLDSQGTCGFRLQERPT</sequence>
<proteinExistence type="predicted"/>
<evidence type="ECO:0000313" key="5">
    <source>
        <dbReference type="Proteomes" id="UP001642464"/>
    </source>
</evidence>
<accession>A0ABP0QD08</accession>
<evidence type="ECO:0000256" key="2">
    <source>
        <dbReference type="SAM" id="Phobius"/>
    </source>
</evidence>
<reference evidence="4 5" key="1">
    <citation type="submission" date="2024-02" db="EMBL/GenBank/DDBJ databases">
        <authorList>
            <person name="Chen Y."/>
            <person name="Shah S."/>
            <person name="Dougan E. K."/>
            <person name="Thang M."/>
            <person name="Chan C."/>
        </authorList>
    </citation>
    <scope>NUCLEOTIDE SEQUENCE [LARGE SCALE GENOMIC DNA]</scope>
</reference>
<evidence type="ECO:0000256" key="1">
    <source>
        <dbReference type="SAM" id="MobiDB-lite"/>
    </source>
</evidence>
<organism evidence="4 5">
    <name type="scientific">Durusdinium trenchii</name>
    <dbReference type="NCBI Taxonomy" id="1381693"/>
    <lineage>
        <taxon>Eukaryota</taxon>
        <taxon>Sar</taxon>
        <taxon>Alveolata</taxon>
        <taxon>Dinophyceae</taxon>
        <taxon>Suessiales</taxon>
        <taxon>Symbiodiniaceae</taxon>
        <taxon>Durusdinium</taxon>
    </lineage>
</organism>
<name>A0ABP0QD08_9DINO</name>
<gene>
    <name evidence="4" type="ORF">SCF082_LOCUS40756</name>
</gene>